<dbReference type="SUPFAM" id="SSF46946">
    <property type="entry name" value="S13-like H2TH domain"/>
    <property type="match status" value="1"/>
</dbReference>
<dbReference type="InterPro" id="IPR010979">
    <property type="entry name" value="Ribosomal_uS13-like_H2TH"/>
</dbReference>
<evidence type="ECO:0008006" key="2">
    <source>
        <dbReference type="Google" id="ProtNLM"/>
    </source>
</evidence>
<sequence>MPEGPEVWIVSQALNKLTNNPNYSETFGKHLFITEPIGIREITFGLTGKLKVEKSNENKILLEKMNVGFCFGDDRIISENLYITIINESLGLNFMKIDKETFNFIGSKWSSSKKKLGALLLDQKEISGIGVAWGSEILHKACLDPDVKACDQNLSTLANALYEIQQYCIQVYTEYLQSIIQTDKINNNSDLLVDFINKWYKNLYIVREMNAYKKGEQIKTGGRIWYK</sequence>
<accession>A0A6C0IRS6</accession>
<organism evidence="1">
    <name type="scientific">viral metagenome</name>
    <dbReference type="NCBI Taxonomy" id="1070528"/>
    <lineage>
        <taxon>unclassified sequences</taxon>
        <taxon>metagenomes</taxon>
        <taxon>organismal metagenomes</taxon>
    </lineage>
</organism>
<name>A0A6C0IRS6_9ZZZZ</name>
<dbReference type="EMBL" id="MN740248">
    <property type="protein sequence ID" value="QHT95934.1"/>
    <property type="molecule type" value="Genomic_DNA"/>
</dbReference>
<dbReference type="GO" id="GO:0003676">
    <property type="term" value="F:nucleic acid binding"/>
    <property type="evidence" value="ECO:0007669"/>
    <property type="project" value="InterPro"/>
</dbReference>
<dbReference type="Gene3D" id="1.10.8.50">
    <property type="match status" value="1"/>
</dbReference>
<dbReference type="AlphaFoldDB" id="A0A6C0IRS6"/>
<proteinExistence type="predicted"/>
<evidence type="ECO:0000313" key="1">
    <source>
        <dbReference type="EMBL" id="QHT95934.1"/>
    </source>
</evidence>
<protein>
    <recommendedName>
        <fullName evidence="2">DNA glycosylase/AP lyase H2TH DNA-binding domain-containing protein</fullName>
    </recommendedName>
</protein>
<reference evidence="1" key="1">
    <citation type="journal article" date="2020" name="Nature">
        <title>Giant virus diversity and host interactions through global metagenomics.</title>
        <authorList>
            <person name="Schulz F."/>
            <person name="Roux S."/>
            <person name="Paez-Espino D."/>
            <person name="Jungbluth S."/>
            <person name="Walsh D.A."/>
            <person name="Denef V.J."/>
            <person name="McMahon K.D."/>
            <person name="Konstantinidis K.T."/>
            <person name="Eloe-Fadrosh E.A."/>
            <person name="Kyrpides N.C."/>
            <person name="Woyke T."/>
        </authorList>
    </citation>
    <scope>NUCLEOTIDE SEQUENCE</scope>
    <source>
        <strain evidence="1">GVMAG-M-3300024301-20</strain>
    </source>
</reference>